<accession>K3ZCM0</accession>
<dbReference type="SUPFAM" id="SSF53098">
    <property type="entry name" value="Ribonuclease H-like"/>
    <property type="match status" value="1"/>
</dbReference>
<evidence type="ECO:0000313" key="5">
    <source>
        <dbReference type="Proteomes" id="UP000004995"/>
    </source>
</evidence>
<dbReference type="PANTHER" id="PTHR47074:SF11">
    <property type="entry name" value="REVERSE TRANSCRIPTASE-LIKE PROTEIN"/>
    <property type="match status" value="1"/>
</dbReference>
<dbReference type="CDD" id="cd06222">
    <property type="entry name" value="RNase_H_like"/>
    <property type="match status" value="1"/>
</dbReference>
<dbReference type="GO" id="GO:0003676">
    <property type="term" value="F:nucleic acid binding"/>
    <property type="evidence" value="ECO:0007669"/>
    <property type="project" value="InterPro"/>
</dbReference>
<dbReference type="OrthoDB" id="694800at2759"/>
<dbReference type="InterPro" id="IPR044730">
    <property type="entry name" value="RNase_H-like_dom_plant"/>
</dbReference>
<protein>
    <recommendedName>
        <fullName evidence="2">RNase H type-1 domain-containing protein</fullName>
    </recommendedName>
</protein>
<dbReference type="PANTHER" id="PTHR47074">
    <property type="entry name" value="BNAC02G40300D PROTEIN"/>
    <property type="match status" value="1"/>
</dbReference>
<evidence type="ECO:0000259" key="2">
    <source>
        <dbReference type="Pfam" id="PF13456"/>
    </source>
</evidence>
<dbReference type="Pfam" id="PF13456">
    <property type="entry name" value="RVT_3"/>
    <property type="match status" value="1"/>
</dbReference>
<dbReference type="Gramene" id="KQL15510">
    <property type="protein sequence ID" value="KQL15510"/>
    <property type="gene ID" value="SETIT_024296mg"/>
</dbReference>
<reference evidence="3 5" key="1">
    <citation type="journal article" date="2012" name="Nat. Biotechnol.">
        <title>Reference genome sequence of the model plant Setaria.</title>
        <authorList>
            <person name="Bennetzen J.L."/>
            <person name="Schmutz J."/>
            <person name="Wang H."/>
            <person name="Percifield R."/>
            <person name="Hawkins J."/>
            <person name="Pontaroli A.C."/>
            <person name="Estep M."/>
            <person name="Feng L."/>
            <person name="Vaughn J.N."/>
            <person name="Grimwood J."/>
            <person name="Jenkins J."/>
            <person name="Barry K."/>
            <person name="Lindquist E."/>
            <person name="Hellsten U."/>
            <person name="Deshpande S."/>
            <person name="Wang X."/>
            <person name="Wu X."/>
            <person name="Mitros T."/>
            <person name="Triplett J."/>
            <person name="Yang X."/>
            <person name="Ye C.Y."/>
            <person name="Mauro-Herrera M."/>
            <person name="Wang L."/>
            <person name="Li P."/>
            <person name="Sharma M."/>
            <person name="Sharma R."/>
            <person name="Ronald P.C."/>
            <person name="Panaud O."/>
            <person name="Kellogg E.A."/>
            <person name="Brutnell T.P."/>
            <person name="Doust A.N."/>
            <person name="Tuskan G.A."/>
            <person name="Rokhsar D."/>
            <person name="Devos K.M."/>
        </authorList>
    </citation>
    <scope>NUCLEOTIDE SEQUENCE [LARGE SCALE GENOMIC DNA]</scope>
    <source>
        <strain evidence="5">cv. Yugu1</strain>
        <strain evidence="3">Yugu1</strain>
    </source>
</reference>
<evidence type="ECO:0000313" key="4">
    <source>
        <dbReference type="EnsemblPlants" id="KQL15510"/>
    </source>
</evidence>
<feature type="compositionally biased region" description="Basic and acidic residues" evidence="1">
    <location>
        <begin position="1"/>
        <end position="16"/>
    </location>
</feature>
<gene>
    <name evidence="3" type="ORF">SETIT_3G245300v2</name>
</gene>
<organism evidence="3">
    <name type="scientific">Setaria italica</name>
    <name type="common">Foxtail millet</name>
    <name type="synonym">Panicum italicum</name>
    <dbReference type="NCBI Taxonomy" id="4555"/>
    <lineage>
        <taxon>Eukaryota</taxon>
        <taxon>Viridiplantae</taxon>
        <taxon>Streptophyta</taxon>
        <taxon>Embryophyta</taxon>
        <taxon>Tracheophyta</taxon>
        <taxon>Spermatophyta</taxon>
        <taxon>Magnoliopsida</taxon>
        <taxon>Liliopsida</taxon>
        <taxon>Poales</taxon>
        <taxon>Poaceae</taxon>
        <taxon>PACMAD clade</taxon>
        <taxon>Panicoideae</taxon>
        <taxon>Panicodae</taxon>
        <taxon>Paniceae</taxon>
        <taxon>Cenchrinae</taxon>
        <taxon>Setaria</taxon>
    </lineage>
</organism>
<dbReference type="InterPro" id="IPR036397">
    <property type="entry name" value="RNaseH_sf"/>
</dbReference>
<reference evidence="3" key="2">
    <citation type="submission" date="2015-07" db="EMBL/GenBank/DDBJ databases">
        <authorList>
            <person name="Noorani M."/>
        </authorList>
    </citation>
    <scope>NUCLEOTIDE SEQUENCE</scope>
    <source>
        <strain evidence="3">Yugu1</strain>
    </source>
</reference>
<sequence length="162" mass="18025">MTDRFGERIPKPRHGSETWQPSPSVTLKINCDGAFSAKDFSRATGVVIRRADGSFHAPASRWLPTVASALIADAEAYRDGLRLMHGAGSARVLVETDSLQLVTLWKNRKNQRSQIDYTRCSANIAAHMCAKLASLDRPSYVWHDQPLIFLMYCLKSECTTAV</sequence>
<dbReference type="Proteomes" id="UP000004995">
    <property type="component" value="Unassembled WGS sequence"/>
</dbReference>
<keyword evidence="5" id="KW-1185">Reference proteome</keyword>
<feature type="domain" description="RNase H type-1" evidence="2">
    <location>
        <begin position="30"/>
        <end position="116"/>
    </location>
</feature>
<evidence type="ECO:0000256" key="1">
    <source>
        <dbReference type="SAM" id="MobiDB-lite"/>
    </source>
</evidence>
<dbReference type="EMBL" id="AGNK02001728">
    <property type="status" value="NOT_ANNOTATED_CDS"/>
    <property type="molecule type" value="Genomic_DNA"/>
</dbReference>
<dbReference type="InterPro" id="IPR002156">
    <property type="entry name" value="RNaseH_domain"/>
</dbReference>
<dbReference type="EnsemblPlants" id="KQL15510">
    <property type="protein sequence ID" value="KQL15510"/>
    <property type="gene ID" value="SETIT_024296mg"/>
</dbReference>
<name>K3ZCM0_SETIT</name>
<evidence type="ECO:0000313" key="3">
    <source>
        <dbReference type="EMBL" id="RCV17756.1"/>
    </source>
</evidence>
<proteinExistence type="predicted"/>
<dbReference type="InterPro" id="IPR052929">
    <property type="entry name" value="RNase_H-like_EbsB-rel"/>
</dbReference>
<dbReference type="InterPro" id="IPR012337">
    <property type="entry name" value="RNaseH-like_sf"/>
</dbReference>
<dbReference type="OMA" id="YTRCSAN"/>
<reference evidence="4" key="3">
    <citation type="submission" date="2018-08" db="UniProtKB">
        <authorList>
            <consortium name="EnsemblPlants"/>
        </authorList>
    </citation>
    <scope>IDENTIFICATION</scope>
    <source>
        <strain evidence="4">Yugu1</strain>
    </source>
</reference>
<dbReference type="eggNOG" id="ENOG502R4NQ">
    <property type="taxonomic scope" value="Eukaryota"/>
</dbReference>
<dbReference type="Gene3D" id="3.30.420.10">
    <property type="entry name" value="Ribonuclease H-like superfamily/Ribonuclease H"/>
    <property type="match status" value="1"/>
</dbReference>
<dbReference type="AlphaFoldDB" id="K3ZCM0"/>
<feature type="region of interest" description="Disordered" evidence="1">
    <location>
        <begin position="1"/>
        <end position="22"/>
    </location>
</feature>
<dbReference type="GO" id="GO:0004523">
    <property type="term" value="F:RNA-DNA hybrid ribonuclease activity"/>
    <property type="evidence" value="ECO:0007669"/>
    <property type="project" value="InterPro"/>
</dbReference>
<dbReference type="HOGENOM" id="CLU_1638277_0_0_1"/>
<dbReference type="EMBL" id="CM003530">
    <property type="protein sequence ID" value="RCV17756.1"/>
    <property type="molecule type" value="Genomic_DNA"/>
</dbReference>